<sequence length="130" mass="14420">MSMPEFPEPNPDFTQEQALTMILSSIALEELSLSHILNAEGEKIQHVLKNKCCQSSADAKDILAVNKSAKELLDTVLQNQIILKNKMDKVLEYLPHPPDPAPPCPCASCKAPRGHCPCFHCCSYVCRRDS</sequence>
<dbReference type="RefSeq" id="WP_193734953.1">
    <property type="nucleotide sequence ID" value="NZ_CP063304.1"/>
</dbReference>
<name>A0A7M2RF51_9FIRM</name>
<evidence type="ECO:0000313" key="1">
    <source>
        <dbReference type="EMBL" id="QOV18591.1"/>
    </source>
</evidence>
<dbReference type="InterPro" id="IPR058705">
    <property type="entry name" value="A_ENA"/>
</dbReference>
<gene>
    <name evidence="1" type="ORF">INP51_11305</name>
</gene>
<protein>
    <submittedName>
        <fullName evidence="1">Uncharacterized protein</fullName>
    </submittedName>
</protein>
<keyword evidence="2" id="KW-1185">Reference proteome</keyword>
<evidence type="ECO:0000313" key="2">
    <source>
        <dbReference type="Proteomes" id="UP000593601"/>
    </source>
</evidence>
<organism evidence="1 2">
    <name type="scientific">Blautia liquoris</name>
    <dbReference type="NCBI Taxonomy" id="2779518"/>
    <lineage>
        <taxon>Bacteria</taxon>
        <taxon>Bacillati</taxon>
        <taxon>Bacillota</taxon>
        <taxon>Clostridia</taxon>
        <taxon>Lachnospirales</taxon>
        <taxon>Lachnospiraceae</taxon>
        <taxon>Blautia</taxon>
    </lineage>
</organism>
<dbReference type="Pfam" id="PF26595">
    <property type="entry name" value="A_ENA"/>
    <property type="match status" value="1"/>
</dbReference>
<reference evidence="1 2" key="1">
    <citation type="submission" date="2020-10" db="EMBL/GenBank/DDBJ databases">
        <title>Blautia liquoris sp.nov., isolated from the mud in a fermentation cellar used for the production of Chinese strong-flavoured liquor.</title>
        <authorList>
            <person name="Lu L."/>
        </authorList>
    </citation>
    <scope>NUCLEOTIDE SEQUENCE [LARGE SCALE GENOMIC DNA]</scope>
    <source>
        <strain evidence="1 2">LZLJ-3</strain>
    </source>
</reference>
<accession>A0A7M2RF51</accession>
<dbReference type="KEGG" id="bliq:INP51_11305"/>
<dbReference type="AlphaFoldDB" id="A0A7M2RF51"/>
<dbReference type="EMBL" id="CP063304">
    <property type="protein sequence ID" value="QOV18591.1"/>
    <property type="molecule type" value="Genomic_DNA"/>
</dbReference>
<proteinExistence type="predicted"/>
<dbReference type="Proteomes" id="UP000593601">
    <property type="component" value="Chromosome"/>
</dbReference>